<dbReference type="InterPro" id="IPR004378">
    <property type="entry name" value="F420H2_quin_Rdtase"/>
</dbReference>
<evidence type="ECO:0000313" key="2">
    <source>
        <dbReference type="Proteomes" id="UP000550729"/>
    </source>
</evidence>
<dbReference type="GO" id="GO:0016491">
    <property type="term" value="F:oxidoreductase activity"/>
    <property type="evidence" value="ECO:0007669"/>
    <property type="project" value="InterPro"/>
</dbReference>
<reference evidence="1 2" key="1">
    <citation type="submission" date="2020-04" db="EMBL/GenBank/DDBJ databases">
        <title>Gordonia sp. nov. TBRC 11910.</title>
        <authorList>
            <person name="Suriyachadkun C."/>
        </authorList>
    </citation>
    <scope>NUCLEOTIDE SEQUENCE [LARGE SCALE GENOMIC DNA]</scope>
    <source>
        <strain evidence="1 2">TBRC 11910</strain>
    </source>
</reference>
<evidence type="ECO:0000313" key="1">
    <source>
        <dbReference type="EMBL" id="NMN99901.1"/>
    </source>
</evidence>
<dbReference type="RefSeq" id="WP_170192382.1">
    <property type="nucleotide sequence ID" value="NZ_JABBNB010000001.1"/>
</dbReference>
<name>A0A848KNU3_9ACTN</name>
<proteinExistence type="predicted"/>
<dbReference type="InterPro" id="IPR012349">
    <property type="entry name" value="Split_barrel_FMN-bd"/>
</dbReference>
<dbReference type="EMBL" id="JABBNB010000001">
    <property type="protein sequence ID" value="NMN99901.1"/>
    <property type="molecule type" value="Genomic_DNA"/>
</dbReference>
<gene>
    <name evidence="1" type="ORF">HH308_01570</name>
</gene>
<dbReference type="Proteomes" id="UP000550729">
    <property type="component" value="Unassembled WGS sequence"/>
</dbReference>
<organism evidence="1 2">
    <name type="scientific">Gordonia asplenii</name>
    <dbReference type="NCBI Taxonomy" id="2725283"/>
    <lineage>
        <taxon>Bacteria</taxon>
        <taxon>Bacillati</taxon>
        <taxon>Actinomycetota</taxon>
        <taxon>Actinomycetes</taxon>
        <taxon>Mycobacteriales</taxon>
        <taxon>Gordoniaceae</taxon>
        <taxon>Gordonia</taxon>
    </lineage>
</organism>
<protein>
    <submittedName>
        <fullName evidence="1">Nitroreductase family deazaflavin-dependent oxidoreductase</fullName>
    </submittedName>
</protein>
<keyword evidence="2" id="KW-1185">Reference proteome</keyword>
<dbReference type="Gene3D" id="2.30.110.10">
    <property type="entry name" value="Electron Transport, Fmn-binding Protein, Chain A"/>
    <property type="match status" value="1"/>
</dbReference>
<accession>A0A848KNU3</accession>
<dbReference type="AlphaFoldDB" id="A0A848KNU3"/>
<comment type="caution">
    <text evidence="1">The sequence shown here is derived from an EMBL/GenBank/DDBJ whole genome shotgun (WGS) entry which is preliminary data.</text>
</comment>
<dbReference type="NCBIfam" id="TIGR00026">
    <property type="entry name" value="hi_GC_TIGR00026"/>
    <property type="match status" value="1"/>
</dbReference>
<dbReference type="Pfam" id="PF04075">
    <property type="entry name" value="F420H2_quin_red"/>
    <property type="match status" value="1"/>
</dbReference>
<sequence>MAWPRQLLPVARWIRRPALRIAHAGLGFAEVTHRGRRSGREYRTPVRAVRSGDIIIGANFGADADWVRNVFAAQTARVRIGDDVLTAVDPRLVDTRTVLNRLPPMTRFILHRLARTEQCIVMRVS</sequence>